<evidence type="ECO:0000256" key="6">
    <source>
        <dbReference type="ARBA" id="ARBA00023136"/>
    </source>
</evidence>
<gene>
    <name evidence="8" type="ORF">AU467_19080</name>
</gene>
<evidence type="ECO:0000256" key="4">
    <source>
        <dbReference type="ARBA" id="ARBA00022692"/>
    </source>
</evidence>
<dbReference type="EMBL" id="LPWA01000101">
    <property type="protein sequence ID" value="KUM26845.1"/>
    <property type="molecule type" value="Genomic_DNA"/>
</dbReference>
<name>A0A101KTQ3_RHILI</name>
<dbReference type="Proteomes" id="UP000053176">
    <property type="component" value="Unassembled WGS sequence"/>
</dbReference>
<feature type="transmembrane region" description="Helical" evidence="7">
    <location>
        <begin position="149"/>
        <end position="170"/>
    </location>
</feature>
<dbReference type="PIRSF" id="PIRSF006324">
    <property type="entry name" value="LeuE"/>
    <property type="match status" value="1"/>
</dbReference>
<evidence type="ECO:0000313" key="8">
    <source>
        <dbReference type="EMBL" id="KUM26845.1"/>
    </source>
</evidence>
<evidence type="ECO:0000256" key="3">
    <source>
        <dbReference type="ARBA" id="ARBA00022475"/>
    </source>
</evidence>
<evidence type="ECO:0000256" key="5">
    <source>
        <dbReference type="ARBA" id="ARBA00022989"/>
    </source>
</evidence>
<dbReference type="GO" id="GO:0005886">
    <property type="term" value="C:plasma membrane"/>
    <property type="evidence" value="ECO:0007669"/>
    <property type="project" value="UniProtKB-SubCell"/>
</dbReference>
<feature type="transmembrane region" description="Helical" evidence="7">
    <location>
        <begin position="36"/>
        <end position="60"/>
    </location>
</feature>
<protein>
    <submittedName>
        <fullName evidence="8">Lysine transporter LysE</fullName>
    </submittedName>
</protein>
<feature type="transmembrane region" description="Helical" evidence="7">
    <location>
        <begin position="105"/>
        <end position="129"/>
    </location>
</feature>
<feature type="transmembrane region" description="Helical" evidence="7">
    <location>
        <begin position="6"/>
        <end position="24"/>
    </location>
</feature>
<evidence type="ECO:0000256" key="7">
    <source>
        <dbReference type="SAM" id="Phobius"/>
    </source>
</evidence>
<evidence type="ECO:0000256" key="1">
    <source>
        <dbReference type="ARBA" id="ARBA00004651"/>
    </source>
</evidence>
<evidence type="ECO:0000313" key="9">
    <source>
        <dbReference type="Proteomes" id="UP000053176"/>
    </source>
</evidence>
<dbReference type="AlphaFoldDB" id="A0A101KTQ3"/>
<keyword evidence="3" id="KW-1003">Cell membrane</keyword>
<dbReference type="GO" id="GO:0042970">
    <property type="term" value="F:homoserine transmembrane transporter activity"/>
    <property type="evidence" value="ECO:0007669"/>
    <property type="project" value="TreeGrafter"/>
</dbReference>
<comment type="caution">
    <text evidence="8">The sequence shown here is derived from an EMBL/GenBank/DDBJ whole genome shotgun (WGS) entry which is preliminary data.</text>
</comment>
<feature type="transmembrane region" description="Helical" evidence="7">
    <location>
        <begin position="66"/>
        <end position="84"/>
    </location>
</feature>
<keyword evidence="6 7" id="KW-0472">Membrane</keyword>
<dbReference type="PANTHER" id="PTHR30086:SF14">
    <property type="entry name" value="HOMOSERINE_HOMOSERINE LACTONE EFFLUX PROTEIN"/>
    <property type="match status" value="1"/>
</dbReference>
<sequence length="203" mass="21663">MSIEFLLTSLIIVASPGTGVLYTLSAGLSRGARASIIAAFACTLGIIPHMAAAVTGLAAILHTSAVAFETLKYLGVAYLLYMAWNTLKEKGGLSVDENVAPRSAARIITSGILINILNPKLSIFFFAFLPQFVSTGEPHALGKMLELSGVFMLMTFVVFAVYGVFAASVRSHIVSRPMVLTWMRRTFAGAFVMLGAKLALADR</sequence>
<dbReference type="OrthoDB" id="9804822at2"/>
<dbReference type="PANTHER" id="PTHR30086">
    <property type="entry name" value="ARGININE EXPORTER PROTEIN ARGO"/>
    <property type="match status" value="1"/>
</dbReference>
<dbReference type="InterPro" id="IPR001123">
    <property type="entry name" value="LeuE-type"/>
</dbReference>
<organism evidence="8 9">
    <name type="scientific">Rhizobium loti</name>
    <name type="common">Mesorhizobium loti</name>
    <dbReference type="NCBI Taxonomy" id="381"/>
    <lineage>
        <taxon>Bacteria</taxon>
        <taxon>Pseudomonadati</taxon>
        <taxon>Pseudomonadota</taxon>
        <taxon>Alphaproteobacteria</taxon>
        <taxon>Hyphomicrobiales</taxon>
        <taxon>Phyllobacteriaceae</taxon>
        <taxon>Mesorhizobium</taxon>
    </lineage>
</organism>
<comment type="similarity">
    <text evidence="2">Belongs to the Rht family.</text>
</comment>
<dbReference type="Pfam" id="PF01810">
    <property type="entry name" value="LysE"/>
    <property type="match status" value="1"/>
</dbReference>
<keyword evidence="4 7" id="KW-0812">Transmembrane</keyword>
<proteinExistence type="inferred from homology"/>
<keyword evidence="5 7" id="KW-1133">Transmembrane helix</keyword>
<reference evidence="8 9" key="1">
    <citation type="submission" date="2015-12" db="EMBL/GenBank/DDBJ databases">
        <title>Draft genome sequence of Mesorhizobium sp. UFLA 01-765, a multitolerant efficient symbiont and plant-growth promoting strain isolated from Zn-mining soil using Leucaena leucocephala as a trap plant.</title>
        <authorList>
            <person name="Rangel W.M."/>
            <person name="Thijs S."/>
            <person name="Longatti S.M."/>
            <person name="Moreira F.M."/>
            <person name="Weyens N."/>
            <person name="Vangronsveld J."/>
            <person name="Van Hamme J.D."/>
            <person name="Bottos E.M."/>
            <person name="Rineau F."/>
        </authorList>
    </citation>
    <scope>NUCLEOTIDE SEQUENCE [LARGE SCALE GENOMIC DNA]</scope>
    <source>
        <strain evidence="8 9">UFLA 01-765</strain>
    </source>
</reference>
<accession>A0A101KTQ3</accession>
<evidence type="ECO:0000256" key="2">
    <source>
        <dbReference type="ARBA" id="ARBA00007928"/>
    </source>
</evidence>
<comment type="subcellular location">
    <subcellularLocation>
        <location evidence="1">Cell membrane</location>
        <topology evidence="1">Multi-pass membrane protein</topology>
    </subcellularLocation>
</comment>